<dbReference type="EMBL" id="CAKOGP040000779">
    <property type="protein sequence ID" value="CAJ1939109.1"/>
    <property type="molecule type" value="Genomic_DNA"/>
</dbReference>
<feature type="region of interest" description="Disordered" evidence="1">
    <location>
        <begin position="120"/>
        <end position="141"/>
    </location>
</feature>
<evidence type="ECO:0000313" key="2">
    <source>
        <dbReference type="EMBL" id="CAJ1939109.1"/>
    </source>
</evidence>
<comment type="caution">
    <text evidence="2">The sequence shown here is derived from an EMBL/GenBank/DDBJ whole genome shotgun (WGS) entry which is preliminary data.</text>
</comment>
<accession>A0AAD2CWD2</accession>
<evidence type="ECO:0000313" key="3">
    <source>
        <dbReference type="Proteomes" id="UP001295423"/>
    </source>
</evidence>
<keyword evidence="3" id="KW-1185">Reference proteome</keyword>
<proteinExistence type="predicted"/>
<gene>
    <name evidence="2" type="ORF">CYCCA115_LOCUS6432</name>
</gene>
<evidence type="ECO:0000256" key="1">
    <source>
        <dbReference type="SAM" id="MobiDB-lite"/>
    </source>
</evidence>
<organism evidence="2 3">
    <name type="scientific">Cylindrotheca closterium</name>
    <dbReference type="NCBI Taxonomy" id="2856"/>
    <lineage>
        <taxon>Eukaryota</taxon>
        <taxon>Sar</taxon>
        <taxon>Stramenopiles</taxon>
        <taxon>Ochrophyta</taxon>
        <taxon>Bacillariophyta</taxon>
        <taxon>Bacillariophyceae</taxon>
        <taxon>Bacillariophycidae</taxon>
        <taxon>Bacillariales</taxon>
        <taxon>Bacillariaceae</taxon>
        <taxon>Cylindrotheca</taxon>
    </lineage>
</organism>
<dbReference type="AlphaFoldDB" id="A0AAD2CWD2"/>
<dbReference type="Proteomes" id="UP001295423">
    <property type="component" value="Unassembled WGS sequence"/>
</dbReference>
<reference evidence="2" key="1">
    <citation type="submission" date="2023-08" db="EMBL/GenBank/DDBJ databases">
        <authorList>
            <person name="Audoor S."/>
            <person name="Bilcke G."/>
        </authorList>
    </citation>
    <scope>NUCLEOTIDE SEQUENCE</scope>
</reference>
<sequence>MVWVARLGGETASKVINTVLAFAQRAIGATVNKSLVASPGAIFFHRDMLLNVPAIVDLEQASGQCQAVADCNNLTKNKHRRYKNYNIGDLDLDKDDDVFVVLEGDTIVHELKGAMQIRTHQGTTTTFPAQTTDDPGNERQS</sequence>
<name>A0AAD2CWD2_9STRA</name>
<protein>
    <submittedName>
        <fullName evidence="2">Uncharacterized protein</fullName>
    </submittedName>
</protein>
<feature type="compositionally biased region" description="Low complexity" evidence="1">
    <location>
        <begin position="120"/>
        <end position="132"/>
    </location>
</feature>